<sequence>MTINAQHTDPSRNPIAHATVSLPARLTALALEEPDRPAITDDTDTITRSELDRRTNQLARRFAALGVTAGSMVSIALPNSIRHLESSIAAWKLGAIPQPLSHRLPRDEMERILEVADPALVVGLEPPNGRPWFDGDADVSQESGAPLPDIVSPAWKAPTSGGSTGTPKLIVSGQQATIEGVLRRADALRLDRNGVILTTAPMYHNAPNMFSLMALLQGHHVVLMRRFDAERTLRLITEFAVTWLYVVPTMMGRILRLPEEIRLDVDVSTLRTVLHVGAPCPEKVKRGWLDWIGPEKVWELYSGTEAQAGCMIDGNEWLAHPGSVGRVGSGAMSVRDGAFEPVSAGTVGEIWMRPEPGTPATYRYLGAHARTRDGWDSLGDMGYFDEDGYLYLTDRISDMILVGGANVYPAEIESALAEHSAVLTCAVIGLPDEDLGNTVHAVVQSAHPVSEDEILDHLRTRLVSYKLPRSVEFSDTPLRDDAGKVRRGALREARLRTPAS</sequence>
<dbReference type="Proteomes" id="UP000019491">
    <property type="component" value="Unassembled WGS sequence"/>
</dbReference>
<dbReference type="SUPFAM" id="SSF56801">
    <property type="entry name" value="Acetyl-CoA synthetase-like"/>
    <property type="match status" value="1"/>
</dbReference>
<reference evidence="5 6" key="1">
    <citation type="submission" date="2014-02" db="EMBL/GenBank/DDBJ databases">
        <title>Whole genome shotgun sequence of Rhodococcus wratislaviensis NBRC 100605.</title>
        <authorList>
            <person name="Hosoyama A."/>
            <person name="Tsuchikane K."/>
            <person name="Yoshida I."/>
            <person name="Ohji S."/>
            <person name="Ichikawa N."/>
            <person name="Yamazoe A."/>
            <person name="Fujita N."/>
        </authorList>
    </citation>
    <scope>NUCLEOTIDE SEQUENCE [LARGE SCALE GENOMIC DNA]</scope>
    <source>
        <strain evidence="5 6">NBRC 100605</strain>
    </source>
</reference>
<dbReference type="OrthoDB" id="9803968at2"/>
<gene>
    <name evidence="5" type="ORF">RW1_094_03940</name>
</gene>
<dbReference type="AlphaFoldDB" id="X0QFJ6"/>
<evidence type="ECO:0000256" key="2">
    <source>
        <dbReference type="ARBA" id="ARBA00022598"/>
    </source>
</evidence>
<keyword evidence="2 5" id="KW-0436">Ligase</keyword>
<dbReference type="Pfam" id="PF13193">
    <property type="entry name" value="AMP-binding_C"/>
    <property type="match status" value="1"/>
</dbReference>
<dbReference type="InterPro" id="IPR045851">
    <property type="entry name" value="AMP-bd_C_sf"/>
</dbReference>
<proteinExistence type="inferred from homology"/>
<dbReference type="Pfam" id="PF00501">
    <property type="entry name" value="AMP-binding"/>
    <property type="match status" value="1"/>
</dbReference>
<comment type="caution">
    <text evidence="5">The sequence shown here is derived from an EMBL/GenBank/DDBJ whole genome shotgun (WGS) entry which is preliminary data.</text>
</comment>
<keyword evidence="6" id="KW-1185">Reference proteome</keyword>
<dbReference type="InterPro" id="IPR000873">
    <property type="entry name" value="AMP-dep_synth/lig_dom"/>
</dbReference>
<evidence type="ECO:0000313" key="5">
    <source>
        <dbReference type="EMBL" id="GAF50352.1"/>
    </source>
</evidence>
<dbReference type="GO" id="GO:0031956">
    <property type="term" value="F:medium-chain fatty acid-CoA ligase activity"/>
    <property type="evidence" value="ECO:0007669"/>
    <property type="project" value="TreeGrafter"/>
</dbReference>
<dbReference type="PANTHER" id="PTHR43201">
    <property type="entry name" value="ACYL-COA SYNTHETASE"/>
    <property type="match status" value="1"/>
</dbReference>
<protein>
    <submittedName>
        <fullName evidence="5">Putative fatty-acid--CoA ligase</fullName>
    </submittedName>
</protein>
<dbReference type="InterPro" id="IPR042099">
    <property type="entry name" value="ANL_N_sf"/>
</dbReference>
<feature type="domain" description="AMP-dependent synthetase/ligase" evidence="3">
    <location>
        <begin position="31"/>
        <end position="353"/>
    </location>
</feature>
<accession>X0QFJ6</accession>
<dbReference type="InterPro" id="IPR025110">
    <property type="entry name" value="AMP-bd_C"/>
</dbReference>
<name>X0QFJ6_RHOWR</name>
<dbReference type="PANTHER" id="PTHR43201:SF5">
    <property type="entry name" value="MEDIUM-CHAIN ACYL-COA LIGASE ACSF2, MITOCHONDRIAL"/>
    <property type="match status" value="1"/>
</dbReference>
<evidence type="ECO:0000259" key="3">
    <source>
        <dbReference type="Pfam" id="PF00501"/>
    </source>
</evidence>
<evidence type="ECO:0000313" key="6">
    <source>
        <dbReference type="Proteomes" id="UP000019491"/>
    </source>
</evidence>
<dbReference type="Gene3D" id="3.30.300.30">
    <property type="match status" value="1"/>
</dbReference>
<dbReference type="EMBL" id="BAWF01000094">
    <property type="protein sequence ID" value="GAF50352.1"/>
    <property type="molecule type" value="Genomic_DNA"/>
</dbReference>
<feature type="domain" description="AMP-binding enzyme C-terminal" evidence="4">
    <location>
        <begin position="411"/>
        <end position="476"/>
    </location>
</feature>
<dbReference type="GO" id="GO:0006631">
    <property type="term" value="P:fatty acid metabolic process"/>
    <property type="evidence" value="ECO:0007669"/>
    <property type="project" value="TreeGrafter"/>
</dbReference>
<evidence type="ECO:0000256" key="1">
    <source>
        <dbReference type="ARBA" id="ARBA00006432"/>
    </source>
</evidence>
<dbReference type="RefSeq" id="WP_081792749.1">
    <property type="nucleotide sequence ID" value="NZ_BAWF01000094.1"/>
</dbReference>
<organism evidence="5 6">
    <name type="scientific">Rhodococcus wratislaviensis NBRC 100605</name>
    <dbReference type="NCBI Taxonomy" id="1219028"/>
    <lineage>
        <taxon>Bacteria</taxon>
        <taxon>Bacillati</taxon>
        <taxon>Actinomycetota</taxon>
        <taxon>Actinomycetes</taxon>
        <taxon>Mycobacteriales</taxon>
        <taxon>Nocardiaceae</taxon>
        <taxon>Rhodococcus</taxon>
    </lineage>
</organism>
<comment type="similarity">
    <text evidence="1">Belongs to the ATP-dependent AMP-binding enzyme family.</text>
</comment>
<evidence type="ECO:0000259" key="4">
    <source>
        <dbReference type="Pfam" id="PF13193"/>
    </source>
</evidence>
<dbReference type="Gene3D" id="3.40.50.12780">
    <property type="entry name" value="N-terminal domain of ligase-like"/>
    <property type="match status" value="1"/>
</dbReference>